<dbReference type="AlphaFoldDB" id="A0A168ADS7"/>
<feature type="chain" id="PRO_5007895263" evidence="2">
    <location>
        <begin position="17"/>
        <end position="268"/>
    </location>
</feature>
<dbReference type="Proteomes" id="UP000078544">
    <property type="component" value="Unassembled WGS sequence"/>
</dbReference>
<feature type="compositionally biased region" description="Basic and acidic residues" evidence="1">
    <location>
        <begin position="69"/>
        <end position="138"/>
    </location>
</feature>
<keyword evidence="4" id="KW-1185">Reference proteome</keyword>
<feature type="compositionally biased region" description="Basic and acidic residues" evidence="1">
    <location>
        <begin position="41"/>
        <end position="50"/>
    </location>
</feature>
<evidence type="ECO:0000256" key="2">
    <source>
        <dbReference type="SAM" id="SignalP"/>
    </source>
</evidence>
<evidence type="ECO:0000313" key="3">
    <source>
        <dbReference type="EMBL" id="KZZ93804.1"/>
    </source>
</evidence>
<feature type="region of interest" description="Disordered" evidence="1">
    <location>
        <begin position="41"/>
        <end position="140"/>
    </location>
</feature>
<feature type="compositionally biased region" description="Low complexity" evidence="1">
    <location>
        <begin position="57"/>
        <end position="68"/>
    </location>
</feature>
<reference evidence="3 4" key="1">
    <citation type="journal article" date="2016" name="Genome Biol. Evol.">
        <title>Divergent and convergent evolution of fungal pathogenicity.</title>
        <authorList>
            <person name="Shang Y."/>
            <person name="Xiao G."/>
            <person name="Zheng P."/>
            <person name="Cen K."/>
            <person name="Zhan S."/>
            <person name="Wang C."/>
        </authorList>
    </citation>
    <scope>NUCLEOTIDE SEQUENCE [LARGE SCALE GENOMIC DNA]</scope>
    <source>
        <strain evidence="3 4">RCEF 2490</strain>
    </source>
</reference>
<gene>
    <name evidence="3" type="ORF">AAL_05520</name>
</gene>
<evidence type="ECO:0000313" key="4">
    <source>
        <dbReference type="Proteomes" id="UP000078544"/>
    </source>
</evidence>
<name>A0A168ADS7_9HYPO</name>
<feature type="compositionally biased region" description="Basic and acidic residues" evidence="1">
    <location>
        <begin position="218"/>
        <end position="246"/>
    </location>
</feature>
<evidence type="ECO:0000256" key="1">
    <source>
        <dbReference type="SAM" id="MobiDB-lite"/>
    </source>
</evidence>
<accession>A0A168ADS7</accession>
<feature type="signal peptide" evidence="2">
    <location>
        <begin position="1"/>
        <end position="16"/>
    </location>
</feature>
<keyword evidence="2" id="KW-0732">Signal</keyword>
<proteinExistence type="predicted"/>
<comment type="caution">
    <text evidence="3">The sequence shown here is derived from an EMBL/GenBank/DDBJ whole genome shotgun (WGS) entry which is preliminary data.</text>
</comment>
<dbReference type="EMBL" id="AZGY01000012">
    <property type="protein sequence ID" value="KZZ93804.1"/>
    <property type="molecule type" value="Genomic_DNA"/>
</dbReference>
<sequence length="268" mass="30909">MKVTLALLSAVAVALARPSPLSGMSLEKRYWFEECRDLLTKDPKAKCDPGRDDDDPAAPWRIPDIWRPPAEREKKKAEDAENEKKKNPEQKKADKDKDDQRKAQYDKDRNDRRARAKGISDEELTRRDRETEEREKKWHTCRVALLKNRNDPCDPGPLPPFEYKGWPKEIKEIFDIMRDREKAREEAEWQKMSPEERKKKEKEDAEKKAAGEAAVQKAKQEMDDRAAAAKKADDEKAADKKADDGKAAITKAEFVKAPVKKAGWLEAR</sequence>
<organism evidence="3 4">
    <name type="scientific">Moelleriella libera RCEF 2490</name>
    <dbReference type="NCBI Taxonomy" id="1081109"/>
    <lineage>
        <taxon>Eukaryota</taxon>
        <taxon>Fungi</taxon>
        <taxon>Dikarya</taxon>
        <taxon>Ascomycota</taxon>
        <taxon>Pezizomycotina</taxon>
        <taxon>Sordariomycetes</taxon>
        <taxon>Hypocreomycetidae</taxon>
        <taxon>Hypocreales</taxon>
        <taxon>Clavicipitaceae</taxon>
        <taxon>Moelleriella</taxon>
    </lineage>
</organism>
<feature type="region of interest" description="Disordered" evidence="1">
    <location>
        <begin position="182"/>
        <end position="253"/>
    </location>
</feature>
<protein>
    <submittedName>
        <fullName evidence="3">Uncharacterized protein</fullName>
    </submittedName>
</protein>
<feature type="compositionally biased region" description="Basic and acidic residues" evidence="1">
    <location>
        <begin position="182"/>
        <end position="210"/>
    </location>
</feature>